<accession>A0ABS9SLQ2</accession>
<keyword evidence="2" id="KW-1185">Reference proteome</keyword>
<evidence type="ECO:0000313" key="2">
    <source>
        <dbReference type="Proteomes" id="UP001202248"/>
    </source>
</evidence>
<proteinExistence type="predicted"/>
<evidence type="ECO:0000313" key="1">
    <source>
        <dbReference type="EMBL" id="MCH5599231.1"/>
    </source>
</evidence>
<comment type="caution">
    <text evidence="1">The sequence shown here is derived from an EMBL/GenBank/DDBJ whole genome shotgun (WGS) entry which is preliminary data.</text>
</comment>
<dbReference type="Proteomes" id="UP001202248">
    <property type="component" value="Unassembled WGS sequence"/>
</dbReference>
<sequence length="88" mass="9929">MVQAGDHLKMSGQLNPCKPGCQPAIRRFVNDFDVSAEYHATDTGRSYHWSKSSPGHIIQTEMEGGRVVAKYDYNLNGKKPKRKKLNTH</sequence>
<name>A0ABS9SLQ2_9BACT</name>
<reference evidence="1 2" key="1">
    <citation type="submission" date="2022-02" db="EMBL/GenBank/DDBJ databases">
        <authorList>
            <person name="Min J."/>
        </authorList>
    </citation>
    <scope>NUCLEOTIDE SEQUENCE [LARGE SCALE GENOMIC DNA]</scope>
    <source>
        <strain evidence="1 2">GR10-1</strain>
    </source>
</reference>
<dbReference type="EMBL" id="JAKWBL010000003">
    <property type="protein sequence ID" value="MCH5599231.1"/>
    <property type="molecule type" value="Genomic_DNA"/>
</dbReference>
<protein>
    <submittedName>
        <fullName evidence="1">Uncharacterized protein</fullName>
    </submittedName>
</protein>
<organism evidence="1 2">
    <name type="scientific">Niabella ginsengisoli</name>
    <dbReference type="NCBI Taxonomy" id="522298"/>
    <lineage>
        <taxon>Bacteria</taxon>
        <taxon>Pseudomonadati</taxon>
        <taxon>Bacteroidota</taxon>
        <taxon>Chitinophagia</taxon>
        <taxon>Chitinophagales</taxon>
        <taxon>Chitinophagaceae</taxon>
        <taxon>Niabella</taxon>
    </lineage>
</organism>
<gene>
    <name evidence="1" type="ORF">MKP09_15605</name>
</gene>